<sequence>MLEKGPERLDGAQLARLGWCLAALQAKPGQLLMARYLVAAGGQLEHMEARSLSDTLWACAMLDEKPAKPWLDCFLAESRKHLPAFPAGALASTVQQQQQQQQACQLA</sequence>
<evidence type="ECO:0000313" key="1">
    <source>
        <dbReference type="EMBL" id="WIA20204.1"/>
    </source>
</evidence>
<dbReference type="Proteomes" id="UP001244341">
    <property type="component" value="Chromosome 11b"/>
</dbReference>
<protein>
    <submittedName>
        <fullName evidence="1">Uncharacterized protein</fullName>
    </submittedName>
</protein>
<gene>
    <name evidence="1" type="ORF">OEZ85_006048</name>
</gene>
<keyword evidence="2" id="KW-1185">Reference proteome</keyword>
<name>A0ABY8UFP9_TETOB</name>
<proteinExistence type="predicted"/>
<evidence type="ECO:0000313" key="2">
    <source>
        <dbReference type="Proteomes" id="UP001244341"/>
    </source>
</evidence>
<accession>A0ABY8UFP9</accession>
<organism evidence="1 2">
    <name type="scientific">Tetradesmus obliquus</name>
    <name type="common">Green alga</name>
    <name type="synonym">Acutodesmus obliquus</name>
    <dbReference type="NCBI Taxonomy" id="3088"/>
    <lineage>
        <taxon>Eukaryota</taxon>
        <taxon>Viridiplantae</taxon>
        <taxon>Chlorophyta</taxon>
        <taxon>core chlorophytes</taxon>
        <taxon>Chlorophyceae</taxon>
        <taxon>CS clade</taxon>
        <taxon>Sphaeropleales</taxon>
        <taxon>Scenedesmaceae</taxon>
        <taxon>Tetradesmus</taxon>
    </lineage>
</organism>
<reference evidence="1 2" key="1">
    <citation type="submission" date="2023-05" db="EMBL/GenBank/DDBJ databases">
        <title>A 100% complete, gapless, phased diploid assembly of the Scenedesmus obliquus UTEX 3031 genome.</title>
        <authorList>
            <person name="Biondi T.C."/>
            <person name="Hanschen E.R."/>
            <person name="Kwon T."/>
            <person name="Eng W."/>
            <person name="Kruse C.P.S."/>
            <person name="Koehler S.I."/>
            <person name="Kunde Y."/>
            <person name="Gleasner C.D."/>
            <person name="You Mak K.T."/>
            <person name="Polle J."/>
            <person name="Hovde B.T."/>
            <person name="Starkenburg S.R."/>
        </authorList>
    </citation>
    <scope>NUCLEOTIDE SEQUENCE [LARGE SCALE GENOMIC DNA]</scope>
    <source>
        <strain evidence="1 2">DOE0152z</strain>
    </source>
</reference>
<dbReference type="EMBL" id="CP126218">
    <property type="protein sequence ID" value="WIA20204.1"/>
    <property type="molecule type" value="Genomic_DNA"/>
</dbReference>